<evidence type="ECO:0000256" key="2">
    <source>
        <dbReference type="ARBA" id="ARBA00023002"/>
    </source>
</evidence>
<keyword evidence="4" id="KW-1185">Reference proteome</keyword>
<dbReference type="Proteomes" id="UP001149140">
    <property type="component" value="Unassembled WGS sequence"/>
</dbReference>
<comment type="caution">
    <text evidence="3">The sequence shown here is derived from an EMBL/GenBank/DDBJ whole genome shotgun (WGS) entry which is preliminary data.</text>
</comment>
<organism evidence="3 4">
    <name type="scientific">Solirubrobacter ginsenosidimutans</name>
    <dbReference type="NCBI Taxonomy" id="490573"/>
    <lineage>
        <taxon>Bacteria</taxon>
        <taxon>Bacillati</taxon>
        <taxon>Actinomycetota</taxon>
        <taxon>Thermoleophilia</taxon>
        <taxon>Solirubrobacterales</taxon>
        <taxon>Solirubrobacteraceae</taxon>
        <taxon>Solirubrobacter</taxon>
    </lineage>
</organism>
<dbReference type="InterPro" id="IPR002347">
    <property type="entry name" value="SDR_fam"/>
</dbReference>
<evidence type="ECO:0000256" key="1">
    <source>
        <dbReference type="ARBA" id="ARBA00006484"/>
    </source>
</evidence>
<dbReference type="GO" id="GO:0016491">
    <property type="term" value="F:oxidoreductase activity"/>
    <property type="evidence" value="ECO:0007669"/>
    <property type="project" value="UniProtKB-KW"/>
</dbReference>
<dbReference type="PRINTS" id="PR00080">
    <property type="entry name" value="SDRFAMILY"/>
</dbReference>
<gene>
    <name evidence="3" type="ORF">OM076_05910</name>
</gene>
<keyword evidence="2" id="KW-0560">Oxidoreductase</keyword>
<dbReference type="PRINTS" id="PR00081">
    <property type="entry name" value="GDHRDH"/>
</dbReference>
<comment type="similarity">
    <text evidence="1">Belongs to the short-chain dehydrogenases/reductases (SDR) family.</text>
</comment>
<dbReference type="PANTHER" id="PTHR43639:SF9">
    <property type="entry name" value="BLL5898 PROTEIN"/>
    <property type="match status" value="1"/>
</dbReference>
<evidence type="ECO:0000313" key="3">
    <source>
        <dbReference type="EMBL" id="MDA0159788.1"/>
    </source>
</evidence>
<dbReference type="PROSITE" id="PS00061">
    <property type="entry name" value="ADH_SHORT"/>
    <property type="match status" value="1"/>
</dbReference>
<dbReference type="AlphaFoldDB" id="A0A9X3MU73"/>
<name>A0A9X3MU73_9ACTN</name>
<sequence>MVTGGTRGIGRATVERLLADGLSVCFCGRDGEAGAAVERALGDRAFFHRADVAAEADVARLVDACVSRLGPPAVLVNNAGRNANFDAATMTEAEWDAFFGVDLKSAWLCVKHVLPFMRASGGGAIVNVSSIHAAVTLEGFFPYAAAKAGLTGLTRSLALDLGSSGIRVNCVCPGFTDTRLVRESMARSADPGAAERAMVAGVALGRIAAPAEIAATIAFLASADASYVTGATLYVDGGLTARRAG</sequence>
<dbReference type="InterPro" id="IPR036291">
    <property type="entry name" value="NAD(P)-bd_dom_sf"/>
</dbReference>
<dbReference type="FunFam" id="3.40.50.720:FF:000084">
    <property type="entry name" value="Short-chain dehydrogenase reductase"/>
    <property type="match status" value="1"/>
</dbReference>
<dbReference type="SUPFAM" id="SSF51735">
    <property type="entry name" value="NAD(P)-binding Rossmann-fold domains"/>
    <property type="match status" value="1"/>
</dbReference>
<protein>
    <submittedName>
        <fullName evidence="3">SDR family oxidoreductase</fullName>
    </submittedName>
</protein>
<dbReference type="Pfam" id="PF13561">
    <property type="entry name" value="adh_short_C2"/>
    <property type="match status" value="1"/>
</dbReference>
<dbReference type="RefSeq" id="WP_270038699.1">
    <property type="nucleotide sequence ID" value="NZ_JAPDOD010000003.1"/>
</dbReference>
<accession>A0A9X3MU73</accession>
<dbReference type="InterPro" id="IPR020904">
    <property type="entry name" value="Sc_DH/Rdtase_CS"/>
</dbReference>
<evidence type="ECO:0000313" key="4">
    <source>
        <dbReference type="Proteomes" id="UP001149140"/>
    </source>
</evidence>
<dbReference type="Gene3D" id="3.40.50.720">
    <property type="entry name" value="NAD(P)-binding Rossmann-like Domain"/>
    <property type="match status" value="1"/>
</dbReference>
<reference evidence="3" key="1">
    <citation type="submission" date="2022-10" db="EMBL/GenBank/DDBJ databases">
        <title>The WGS of Solirubrobacter ginsenosidimutans DSM 21036.</title>
        <authorList>
            <person name="Jiang Z."/>
        </authorList>
    </citation>
    <scope>NUCLEOTIDE SEQUENCE</scope>
    <source>
        <strain evidence="3">DSM 21036</strain>
    </source>
</reference>
<dbReference type="EMBL" id="JAPDOD010000003">
    <property type="protein sequence ID" value="MDA0159788.1"/>
    <property type="molecule type" value="Genomic_DNA"/>
</dbReference>
<dbReference type="CDD" id="cd05233">
    <property type="entry name" value="SDR_c"/>
    <property type="match status" value="1"/>
</dbReference>
<dbReference type="PANTHER" id="PTHR43639">
    <property type="entry name" value="OXIDOREDUCTASE, SHORT-CHAIN DEHYDROGENASE/REDUCTASE FAMILY (AFU_ORTHOLOGUE AFUA_5G02870)"/>
    <property type="match status" value="1"/>
</dbReference>
<dbReference type="NCBIfam" id="NF005559">
    <property type="entry name" value="PRK07231.1"/>
    <property type="match status" value="1"/>
</dbReference>
<proteinExistence type="inferred from homology"/>